<evidence type="ECO:0000256" key="6">
    <source>
        <dbReference type="ARBA" id="ARBA00023136"/>
    </source>
</evidence>
<evidence type="ECO:0000259" key="8">
    <source>
        <dbReference type="Pfam" id="PF05157"/>
    </source>
</evidence>
<evidence type="ECO:0000256" key="1">
    <source>
        <dbReference type="ARBA" id="ARBA00004141"/>
    </source>
</evidence>
<dbReference type="RefSeq" id="WP_171325436.1">
    <property type="nucleotide sequence ID" value="NZ_JABFBC010000002.1"/>
</dbReference>
<keyword evidence="2" id="KW-0328">Glycosyltransferase</keyword>
<dbReference type="InterPro" id="IPR007831">
    <property type="entry name" value="T2SS_GspE_N"/>
</dbReference>
<dbReference type="EMBL" id="JABFBC010000002">
    <property type="protein sequence ID" value="NNU80933.1"/>
    <property type="molecule type" value="Genomic_DNA"/>
</dbReference>
<comment type="subcellular location">
    <subcellularLocation>
        <location evidence="1">Membrane</location>
        <topology evidence="1">Multi-pass membrane protein</topology>
    </subcellularLocation>
</comment>
<protein>
    <submittedName>
        <fullName evidence="10">Glycosyltransferase</fullName>
    </submittedName>
</protein>
<feature type="transmembrane region" description="Helical" evidence="7">
    <location>
        <begin position="549"/>
        <end position="569"/>
    </location>
</feature>
<evidence type="ECO:0000256" key="2">
    <source>
        <dbReference type="ARBA" id="ARBA00022676"/>
    </source>
</evidence>
<reference evidence="10 11" key="1">
    <citation type="submission" date="2020-05" db="EMBL/GenBank/DDBJ databases">
        <title>Gimesia benthica sp. nov., a novel planctomycete isolated from a deep-sea water sample of the Northwest Indian Ocean.</title>
        <authorList>
            <person name="Wang J."/>
            <person name="Ruan C."/>
            <person name="Song L."/>
            <person name="Zhu Y."/>
            <person name="Li A."/>
            <person name="Zheng X."/>
            <person name="Wang L."/>
            <person name="Lu Z."/>
            <person name="Huang Y."/>
            <person name="Du W."/>
            <person name="Zhou Y."/>
            <person name="Huang L."/>
            <person name="Dai X."/>
        </authorList>
    </citation>
    <scope>NUCLEOTIDE SEQUENCE [LARGE SCALE GENOMIC DNA]</scope>
    <source>
        <strain evidence="10 11">YYQ-30</strain>
    </source>
</reference>
<name>A0A849L3V0_9RHOB</name>
<evidence type="ECO:0000256" key="5">
    <source>
        <dbReference type="ARBA" id="ARBA00022989"/>
    </source>
</evidence>
<dbReference type="SUPFAM" id="SSF53448">
    <property type="entry name" value="Nucleotide-diphospho-sugar transferases"/>
    <property type="match status" value="1"/>
</dbReference>
<feature type="transmembrane region" description="Helical" evidence="7">
    <location>
        <begin position="187"/>
        <end position="216"/>
    </location>
</feature>
<dbReference type="PANTHER" id="PTHR43867:SF2">
    <property type="entry name" value="CELLULOSE SYNTHASE CATALYTIC SUBUNIT A [UDP-FORMING]"/>
    <property type="match status" value="1"/>
</dbReference>
<dbReference type="InterPro" id="IPR029044">
    <property type="entry name" value="Nucleotide-diphossugar_trans"/>
</dbReference>
<sequence>MRHQSQSIAASPPPVLAAGSDPVQLGTILRRDAGIARAQIDSALGAQGALRRPLGEILHRRGQISGGGLAAALGVQWGHMTVDLAHYPADPLLVDGMDPRGLLRLGFLPWRRLGRRLICAVADPQDIARIRDRLPALSDRLSFVLADRRQIEAEIVRLRGAVLSGLTRDRCPAPLSCRSWAGGGGPALPAALLALLALTAAAPMAMLLLLLAWVTLMNLCTTALRAFALATSLRPQPVTPAPAPGLVPLPPPGGWPVVSILVPLYREEVTIRQLITALERSTYPKELLDVLLITECDDLATPLALAQLDLPPWMRVLRVPDDALKTKPRAMNYALEFCRGSVVGIYDAEDRPEPDQLHLVVGHLGRAAPDVACVQGYLDFYNARQNFLSRCFAIEYAIWFRVLLGGVQRLGMPIPLGGTTVFFRRRALEDVGAWDAHNVTEDADLGFRLARFGYRTEMVATTTHEEANCRPLPWIRQRSRWLKGYAMTWATHMRAPRALWRDLGPRGFAGFQLLLLGGLTAYLATPLFWVLWLGWWGVGLPLFDAAPPAAWHGFFAAMFAGQAVMLAVAARAVWAQPRRHLLATVPLLAAYWPLGALAAWRAVFEIFTRPFFWAKTEHGL</sequence>
<evidence type="ECO:0000256" key="4">
    <source>
        <dbReference type="ARBA" id="ARBA00022692"/>
    </source>
</evidence>
<dbReference type="Pfam" id="PF05157">
    <property type="entry name" value="MshEN"/>
    <property type="match status" value="1"/>
</dbReference>
<proteinExistence type="predicted"/>
<dbReference type="AlphaFoldDB" id="A0A849L3V0"/>
<dbReference type="InterPro" id="IPR050321">
    <property type="entry name" value="Glycosyltr_2/OpgH_subfam"/>
</dbReference>
<dbReference type="Pfam" id="PF13632">
    <property type="entry name" value="Glyco_trans_2_3"/>
    <property type="match status" value="1"/>
</dbReference>
<dbReference type="InterPro" id="IPR001173">
    <property type="entry name" value="Glyco_trans_2-like"/>
</dbReference>
<evidence type="ECO:0000259" key="9">
    <source>
        <dbReference type="Pfam" id="PF13632"/>
    </source>
</evidence>
<dbReference type="Gene3D" id="3.90.550.10">
    <property type="entry name" value="Spore Coat Polysaccharide Biosynthesis Protein SpsA, Chain A"/>
    <property type="match status" value="1"/>
</dbReference>
<organism evidence="10 11">
    <name type="scientific">Halovulum dunhuangense</name>
    <dbReference type="NCBI Taxonomy" id="1505036"/>
    <lineage>
        <taxon>Bacteria</taxon>
        <taxon>Pseudomonadati</taxon>
        <taxon>Pseudomonadota</taxon>
        <taxon>Alphaproteobacteria</taxon>
        <taxon>Rhodobacterales</taxon>
        <taxon>Paracoccaceae</taxon>
        <taxon>Halovulum</taxon>
    </lineage>
</organism>
<evidence type="ECO:0000313" key="10">
    <source>
        <dbReference type="EMBL" id="NNU80933.1"/>
    </source>
</evidence>
<dbReference type="PANTHER" id="PTHR43867">
    <property type="entry name" value="CELLULOSE SYNTHASE CATALYTIC SUBUNIT A [UDP-FORMING]"/>
    <property type="match status" value="1"/>
</dbReference>
<dbReference type="Proteomes" id="UP000572377">
    <property type="component" value="Unassembled WGS sequence"/>
</dbReference>
<keyword evidence="3 10" id="KW-0808">Transferase</keyword>
<evidence type="ECO:0000256" key="3">
    <source>
        <dbReference type="ARBA" id="ARBA00022679"/>
    </source>
</evidence>
<keyword evidence="5 7" id="KW-1133">Transmembrane helix</keyword>
<dbReference type="SUPFAM" id="SSF160246">
    <property type="entry name" value="EspE N-terminal domain-like"/>
    <property type="match status" value="1"/>
</dbReference>
<keyword evidence="6 7" id="KW-0472">Membrane</keyword>
<feature type="transmembrane region" description="Helical" evidence="7">
    <location>
        <begin position="581"/>
        <end position="603"/>
    </location>
</feature>
<feature type="domain" description="Glycosyltransferase 2-like" evidence="9">
    <location>
        <begin position="345"/>
        <end position="536"/>
    </location>
</feature>
<dbReference type="InterPro" id="IPR037257">
    <property type="entry name" value="T2SS_E_N_sf"/>
</dbReference>
<keyword evidence="4 7" id="KW-0812">Transmembrane</keyword>
<keyword evidence="11" id="KW-1185">Reference proteome</keyword>
<dbReference type="GO" id="GO:0016020">
    <property type="term" value="C:membrane"/>
    <property type="evidence" value="ECO:0007669"/>
    <property type="project" value="UniProtKB-SubCell"/>
</dbReference>
<feature type="transmembrane region" description="Helical" evidence="7">
    <location>
        <begin position="513"/>
        <end position="537"/>
    </location>
</feature>
<feature type="domain" description="Type II secretion system protein GspE N-terminal" evidence="8">
    <location>
        <begin position="82"/>
        <end position="161"/>
    </location>
</feature>
<gene>
    <name evidence="10" type="ORF">HMH01_10840</name>
</gene>
<accession>A0A849L3V0</accession>
<evidence type="ECO:0000313" key="11">
    <source>
        <dbReference type="Proteomes" id="UP000572377"/>
    </source>
</evidence>
<dbReference type="GO" id="GO:0016757">
    <property type="term" value="F:glycosyltransferase activity"/>
    <property type="evidence" value="ECO:0007669"/>
    <property type="project" value="UniProtKB-KW"/>
</dbReference>
<evidence type="ECO:0000256" key="7">
    <source>
        <dbReference type="SAM" id="Phobius"/>
    </source>
</evidence>
<comment type="caution">
    <text evidence="10">The sequence shown here is derived from an EMBL/GenBank/DDBJ whole genome shotgun (WGS) entry which is preliminary data.</text>
</comment>